<reference evidence="1" key="1">
    <citation type="submission" date="2024-09" db="EMBL/GenBank/DDBJ databases">
        <title>Black Yeasts Isolated from many extreme environments.</title>
        <authorList>
            <person name="Coleine C."/>
            <person name="Stajich J.E."/>
            <person name="Selbmann L."/>
        </authorList>
    </citation>
    <scope>NUCLEOTIDE SEQUENCE</scope>
    <source>
        <strain evidence="1">CCFEE 5737</strain>
    </source>
</reference>
<proteinExistence type="predicted"/>
<protein>
    <submittedName>
        <fullName evidence="1">Uncharacterized protein</fullName>
    </submittedName>
</protein>
<evidence type="ECO:0000313" key="1">
    <source>
        <dbReference type="EMBL" id="KAK3064777.1"/>
    </source>
</evidence>
<sequence length="524" mass="56831">MSSSKAYPRHSRTPRRRDSFYSGERSFFVSNIISPLPSPPPSSTPDVETVQLALANPSFAVVSIPPRVLSPREEQVAIQQAQRWSVANFSSFDVGGLGADALAFNSGVAREVERKRRDTIMRDRYGAVLPGSLQLGMVGGREVPAPPELFLDELHRGPAGRDSAKEDSVSADSDSDTLSEGSVVGVNERSGTPSEDRGKTPVYNFQNIASSDVFTAEAGPATSAKPKTFASSFPGTQQYASGSNTDSGKSAILQSNSIQQQDYAPQTSQLPILSIGKSSSTSKRKSSHQRKPAISEFRKSSGLRYFMTFDADGNLTDNLASTLAAAPQNNSNRAGQRTNPAVRRHLESVVKQQAAEEQRRNEERARRLEMAHIRRNDPVPHFQSDIEIARGKHRETSTHNVPAQKHTTQLRALSPPAPAPSPALAPISTSPNPSPPRVATSESLSLPRISSIPLNSNTPQKTPASSTYPASSQPSSNIASTARPRFYAGSPAIGWRLDAHRRWEAGVVDPVIGKWDDEYRFRSD</sequence>
<dbReference type="EMBL" id="JAWDJW010006429">
    <property type="protein sequence ID" value="KAK3064777.1"/>
    <property type="molecule type" value="Genomic_DNA"/>
</dbReference>
<gene>
    <name evidence="1" type="ORF">LTS18_004044</name>
</gene>
<comment type="caution">
    <text evidence="1">The sequence shown here is derived from an EMBL/GenBank/DDBJ whole genome shotgun (WGS) entry which is preliminary data.</text>
</comment>
<organism evidence="1 2">
    <name type="scientific">Coniosporium uncinatum</name>
    <dbReference type="NCBI Taxonomy" id="93489"/>
    <lineage>
        <taxon>Eukaryota</taxon>
        <taxon>Fungi</taxon>
        <taxon>Dikarya</taxon>
        <taxon>Ascomycota</taxon>
        <taxon>Pezizomycotina</taxon>
        <taxon>Dothideomycetes</taxon>
        <taxon>Dothideomycetes incertae sedis</taxon>
        <taxon>Coniosporium</taxon>
    </lineage>
</organism>
<keyword evidence="2" id="KW-1185">Reference proteome</keyword>
<dbReference type="Proteomes" id="UP001186974">
    <property type="component" value="Unassembled WGS sequence"/>
</dbReference>
<evidence type="ECO:0000313" key="2">
    <source>
        <dbReference type="Proteomes" id="UP001186974"/>
    </source>
</evidence>
<accession>A0ACC3DBH5</accession>
<name>A0ACC3DBH5_9PEZI</name>